<evidence type="ECO:0000313" key="2">
    <source>
        <dbReference type="EMBL" id="GFR42418.1"/>
    </source>
</evidence>
<accession>A0AAD3DIZ9</accession>
<feature type="compositionally biased region" description="Polar residues" evidence="1">
    <location>
        <begin position="109"/>
        <end position="124"/>
    </location>
</feature>
<sequence length="195" mass="20587">DGPAGHAQPANSSAPARTSVQASELRSRLHLHLDQAIQNAEERQQQQQQQQQSNAGSQQQQQPPQQQQQQQPSPPPQPQSQQQQQLPTAPSPSAPSSAHAASPGQQPAGTTLPTTPILQSFSPAAGGTSVTNYIVCPTGAMGLPMEMLLNRGQFMLPPMGLTQPLMGQPMMYLQLPPGVQLQGGVQLPAGVQLPP</sequence>
<organism evidence="2 3">
    <name type="scientific">Astrephomene gubernaculifera</name>
    <dbReference type="NCBI Taxonomy" id="47775"/>
    <lineage>
        <taxon>Eukaryota</taxon>
        <taxon>Viridiplantae</taxon>
        <taxon>Chlorophyta</taxon>
        <taxon>core chlorophytes</taxon>
        <taxon>Chlorophyceae</taxon>
        <taxon>CS clade</taxon>
        <taxon>Chlamydomonadales</taxon>
        <taxon>Astrephomenaceae</taxon>
        <taxon>Astrephomene</taxon>
    </lineage>
</organism>
<feature type="compositionally biased region" description="Low complexity" evidence="1">
    <location>
        <begin position="79"/>
        <end position="88"/>
    </location>
</feature>
<proteinExistence type="predicted"/>
<feature type="non-terminal residue" evidence="2">
    <location>
        <position position="1"/>
    </location>
</feature>
<comment type="caution">
    <text evidence="2">The sequence shown here is derived from an EMBL/GenBank/DDBJ whole genome shotgun (WGS) entry which is preliminary data.</text>
</comment>
<feature type="region of interest" description="Disordered" evidence="1">
    <location>
        <begin position="1"/>
        <end position="124"/>
    </location>
</feature>
<evidence type="ECO:0000256" key="1">
    <source>
        <dbReference type="SAM" id="MobiDB-lite"/>
    </source>
</evidence>
<reference evidence="2 3" key="1">
    <citation type="journal article" date="2021" name="Sci. Rep.">
        <title>Genome sequencing of the multicellular alga Astrephomene provides insights into convergent evolution of germ-soma differentiation.</title>
        <authorList>
            <person name="Yamashita S."/>
            <person name="Yamamoto K."/>
            <person name="Matsuzaki R."/>
            <person name="Suzuki S."/>
            <person name="Yamaguchi H."/>
            <person name="Hirooka S."/>
            <person name="Minakuchi Y."/>
            <person name="Miyagishima S."/>
            <person name="Kawachi M."/>
            <person name="Toyoda A."/>
            <person name="Nozaki H."/>
        </authorList>
    </citation>
    <scope>NUCLEOTIDE SEQUENCE [LARGE SCALE GENOMIC DNA]</scope>
    <source>
        <strain evidence="2 3">NIES-4017</strain>
    </source>
</reference>
<feature type="compositionally biased region" description="Low complexity" evidence="1">
    <location>
        <begin position="94"/>
        <end position="108"/>
    </location>
</feature>
<dbReference type="EMBL" id="BMAR01000003">
    <property type="protein sequence ID" value="GFR42418.1"/>
    <property type="molecule type" value="Genomic_DNA"/>
</dbReference>
<keyword evidence="3" id="KW-1185">Reference proteome</keyword>
<dbReference type="AlphaFoldDB" id="A0AAD3DIZ9"/>
<feature type="non-terminal residue" evidence="2">
    <location>
        <position position="195"/>
    </location>
</feature>
<dbReference type="Proteomes" id="UP001054857">
    <property type="component" value="Unassembled WGS sequence"/>
</dbReference>
<feature type="compositionally biased region" description="Low complexity" evidence="1">
    <location>
        <begin position="45"/>
        <end position="71"/>
    </location>
</feature>
<evidence type="ECO:0000313" key="3">
    <source>
        <dbReference type="Proteomes" id="UP001054857"/>
    </source>
</evidence>
<protein>
    <submittedName>
        <fullName evidence="2">Uncharacterized protein</fullName>
    </submittedName>
</protein>
<feature type="compositionally biased region" description="Polar residues" evidence="1">
    <location>
        <begin position="9"/>
        <end position="24"/>
    </location>
</feature>
<name>A0AAD3DIZ9_9CHLO</name>
<gene>
    <name evidence="2" type="ORF">Agub_g3321</name>
</gene>